<dbReference type="PANTHER" id="PTHR11757">
    <property type="entry name" value="PROTEASE FAMILY S9A OLIGOPEPTIDASE"/>
    <property type="match status" value="1"/>
</dbReference>
<keyword evidence="2 7" id="KW-0645">Protease</keyword>
<dbReference type="InterPro" id="IPR029058">
    <property type="entry name" value="AB_hydrolase_fold"/>
</dbReference>
<dbReference type="PANTHER" id="PTHR11757:SF19">
    <property type="entry name" value="PROLYL ENDOPEPTIDASE-LIKE"/>
    <property type="match status" value="1"/>
</dbReference>
<dbReference type="Pfam" id="PF00326">
    <property type="entry name" value="Peptidase_S9"/>
    <property type="match status" value="1"/>
</dbReference>
<evidence type="ECO:0000256" key="2">
    <source>
        <dbReference type="ARBA" id="ARBA00022670"/>
    </source>
</evidence>
<evidence type="ECO:0000256" key="3">
    <source>
        <dbReference type="ARBA" id="ARBA00022801"/>
    </source>
</evidence>
<dbReference type="Gene3D" id="3.40.50.1820">
    <property type="entry name" value="alpha/beta hydrolase"/>
    <property type="match status" value="1"/>
</dbReference>
<dbReference type="AlphaFoldDB" id="A0A7Z9A1X8"/>
<feature type="domain" description="Peptidase S9A N-terminal" evidence="6">
    <location>
        <begin position="41"/>
        <end position="470"/>
    </location>
</feature>
<dbReference type="Proteomes" id="UP000282386">
    <property type="component" value="Chromosome"/>
</dbReference>
<dbReference type="GO" id="GO:0006508">
    <property type="term" value="P:proteolysis"/>
    <property type="evidence" value="ECO:0007669"/>
    <property type="project" value="UniProtKB-KW"/>
</dbReference>
<accession>A0A7Z9A1X8</accession>
<dbReference type="SUPFAM" id="SSF50993">
    <property type="entry name" value="Peptidase/esterase 'gauge' domain"/>
    <property type="match status" value="1"/>
</dbReference>
<reference evidence="7 8" key="1">
    <citation type="submission" date="2018-12" db="EMBL/GenBank/DDBJ databases">
        <authorList>
            <consortium name="Pathogen Informatics"/>
        </authorList>
    </citation>
    <scope>NUCLEOTIDE SEQUENCE [LARGE SCALE GENOMIC DNA]</scope>
    <source>
        <strain evidence="7 8">NCTC10207</strain>
    </source>
</reference>
<organism evidence="7 8">
    <name type="scientific">Rothia aeria</name>
    <dbReference type="NCBI Taxonomy" id="172042"/>
    <lineage>
        <taxon>Bacteria</taxon>
        <taxon>Bacillati</taxon>
        <taxon>Actinomycetota</taxon>
        <taxon>Actinomycetes</taxon>
        <taxon>Micrococcales</taxon>
        <taxon>Micrococcaceae</taxon>
        <taxon>Rothia</taxon>
    </lineage>
</organism>
<dbReference type="InterPro" id="IPR002470">
    <property type="entry name" value="Peptidase_S9A"/>
</dbReference>
<gene>
    <name evidence="7" type="primary">ptrB</name>
    <name evidence="7" type="ORF">NCTC10207_00601</name>
</gene>
<feature type="domain" description="Peptidase S9 prolyl oligopeptidase catalytic" evidence="5">
    <location>
        <begin position="537"/>
        <end position="753"/>
    </location>
</feature>
<dbReference type="GO" id="GO:0004252">
    <property type="term" value="F:serine-type endopeptidase activity"/>
    <property type="evidence" value="ECO:0007669"/>
    <property type="project" value="UniProtKB-EC"/>
</dbReference>
<dbReference type="EMBL" id="LR134479">
    <property type="protein sequence ID" value="VEI22523.1"/>
    <property type="molecule type" value="Genomic_DNA"/>
</dbReference>
<dbReference type="InterPro" id="IPR001375">
    <property type="entry name" value="Peptidase_S9_cat"/>
</dbReference>
<comment type="similarity">
    <text evidence="1">Belongs to the peptidase S9A family.</text>
</comment>
<evidence type="ECO:0000256" key="4">
    <source>
        <dbReference type="ARBA" id="ARBA00022825"/>
    </source>
</evidence>
<dbReference type="Gene3D" id="2.130.10.120">
    <property type="entry name" value="Prolyl oligopeptidase, N-terminal domain"/>
    <property type="match status" value="1"/>
</dbReference>
<evidence type="ECO:0000256" key="1">
    <source>
        <dbReference type="ARBA" id="ARBA00005228"/>
    </source>
</evidence>
<name>A0A7Z9A1X8_9MICC</name>
<sequence>MCAASLTLDSKHIYPGLLREKSPMSDASNTTPAEEVPLVPVPKKVEHIREYHGDTFIDHYEWMRDKENQEVLNYLNAEADYTAAVTADQQPLRESIFEEIKSRTLLTDLTVPNRIGDWWYYSRMVPGGQYPIFYRYPALHEGDEVVRYTPPVIKPGEPLEGESVVLDCNDYAKDMEFFALGVFQPSRNGKLLSISVDEKGDERYEQRFLNLETGEFLPDTIPNISGGSFFINHAQQLVYTVPDDSWRPYRVYVHDIGADTEDHLIYEETDPTMWLGSAMSADRSSIVLSSGNSEFTEVSLVPIAEPKSPPRVIIPRDARIEYQAEPITIAGETHLLIQHDYKALNSELVLADMPQEGESLEEYSKRWVPVIRHSENVRLEGFTLSATHLVVTARADTTTRLFLAPREQLPVQWRRKKPAGITFMEPAGFDEELYTAGVLRAENYSPVIRIAYTSFLTPRRVYDYFPMSQTLLLRRETPVLGGYQREDYRAYRDWAPAADGTLIPISVIHRADLDLTQPHPVLQYAYGSYEISMDPMFSIPTLSILDREVVYVIAHIRGGGEMGRTWYLNGKKLHKKNSFTDFVDVTDYLATKPWADPARIACYGGSAGGLLMGAVLNLAPEKYAVSIAQVPFVDALTTILDPDLPLSALEWEEWGNPIEDKEVYEYMKSYTPYENIRPVRYPAIAAVTSLHDTRVFYVEPAKWIAKLREIIDPSSPTPLLKIDMTGGHGGGSGRYTRWREIAWDYAFILTNLGITE</sequence>
<dbReference type="SUPFAM" id="SSF53474">
    <property type="entry name" value="alpha/beta-Hydrolases"/>
    <property type="match status" value="1"/>
</dbReference>
<dbReference type="EC" id="3.4.21.83" evidence="7"/>
<evidence type="ECO:0000259" key="6">
    <source>
        <dbReference type="Pfam" id="PF02897"/>
    </source>
</evidence>
<proteinExistence type="inferred from homology"/>
<dbReference type="Pfam" id="PF02897">
    <property type="entry name" value="Peptidase_S9_N"/>
    <property type="match status" value="1"/>
</dbReference>
<evidence type="ECO:0000259" key="5">
    <source>
        <dbReference type="Pfam" id="PF00326"/>
    </source>
</evidence>
<dbReference type="InterPro" id="IPR051543">
    <property type="entry name" value="Serine_Peptidase_S9A"/>
</dbReference>
<keyword evidence="4" id="KW-0720">Serine protease</keyword>
<dbReference type="PRINTS" id="PR00862">
    <property type="entry name" value="PROLIGOPTASE"/>
</dbReference>
<protein>
    <submittedName>
        <fullName evidence="7">Protease 2</fullName>
        <ecNumber evidence="7">3.4.21.83</ecNumber>
    </submittedName>
</protein>
<evidence type="ECO:0000313" key="8">
    <source>
        <dbReference type="Proteomes" id="UP000282386"/>
    </source>
</evidence>
<evidence type="ECO:0000313" key="7">
    <source>
        <dbReference type="EMBL" id="VEI22523.1"/>
    </source>
</evidence>
<keyword evidence="3 7" id="KW-0378">Hydrolase</keyword>
<dbReference type="InterPro" id="IPR023302">
    <property type="entry name" value="Pept_S9A_N"/>
</dbReference>